<dbReference type="AlphaFoldDB" id="A0A9Q1C4B6"/>
<protein>
    <submittedName>
        <fullName evidence="2">Uncharacterized protein</fullName>
    </submittedName>
</protein>
<dbReference type="Proteomes" id="UP001152320">
    <property type="component" value="Chromosome 8"/>
</dbReference>
<feature type="compositionally biased region" description="Low complexity" evidence="1">
    <location>
        <begin position="8"/>
        <end position="26"/>
    </location>
</feature>
<gene>
    <name evidence="2" type="ORF">HOLleu_18852</name>
</gene>
<accession>A0A9Q1C4B6</accession>
<organism evidence="2 3">
    <name type="scientific">Holothuria leucospilota</name>
    <name type="common">Black long sea cucumber</name>
    <name type="synonym">Mertensiothuria leucospilota</name>
    <dbReference type="NCBI Taxonomy" id="206669"/>
    <lineage>
        <taxon>Eukaryota</taxon>
        <taxon>Metazoa</taxon>
        <taxon>Echinodermata</taxon>
        <taxon>Eleutherozoa</taxon>
        <taxon>Echinozoa</taxon>
        <taxon>Holothuroidea</taxon>
        <taxon>Aspidochirotacea</taxon>
        <taxon>Aspidochirotida</taxon>
        <taxon>Holothuriidae</taxon>
        <taxon>Holothuria</taxon>
    </lineage>
</organism>
<dbReference type="EMBL" id="JAIZAY010000008">
    <property type="protein sequence ID" value="KAJ8037910.1"/>
    <property type="molecule type" value="Genomic_DNA"/>
</dbReference>
<reference evidence="2" key="1">
    <citation type="submission" date="2021-10" db="EMBL/GenBank/DDBJ databases">
        <title>Tropical sea cucumber genome reveals ecological adaptation and Cuvierian tubules defense mechanism.</title>
        <authorList>
            <person name="Chen T."/>
        </authorList>
    </citation>
    <scope>NUCLEOTIDE SEQUENCE</scope>
    <source>
        <strain evidence="2">Nanhai2018</strain>
        <tissue evidence="2">Muscle</tissue>
    </source>
</reference>
<evidence type="ECO:0000313" key="2">
    <source>
        <dbReference type="EMBL" id="KAJ8037910.1"/>
    </source>
</evidence>
<feature type="region of interest" description="Disordered" evidence="1">
    <location>
        <begin position="1"/>
        <end position="26"/>
    </location>
</feature>
<keyword evidence="3" id="KW-1185">Reference proteome</keyword>
<sequence>MEGTNQGSTSPNASPNSNTVSVSLSSSSNAPSVAAMKLNVATAAAGGEKTSKESGTAKICCPISKECLQKIRQDRAEGLLVVLNWPTQLWFPLLKQMVVGTPILLKCRETLITQPVSQAPHPLHMIFTVADGTDDLLLYNADLVNERSYVAAEETLVRMLTLNA</sequence>
<comment type="caution">
    <text evidence="2">The sequence shown here is derived from an EMBL/GenBank/DDBJ whole genome shotgun (WGS) entry which is preliminary data.</text>
</comment>
<evidence type="ECO:0000313" key="3">
    <source>
        <dbReference type="Proteomes" id="UP001152320"/>
    </source>
</evidence>
<name>A0A9Q1C4B6_HOLLE</name>
<proteinExistence type="predicted"/>
<evidence type="ECO:0000256" key="1">
    <source>
        <dbReference type="SAM" id="MobiDB-lite"/>
    </source>
</evidence>